<accession>A0A511V475</accession>
<dbReference type="Proteomes" id="UP000321157">
    <property type="component" value="Unassembled WGS sequence"/>
</dbReference>
<dbReference type="AlphaFoldDB" id="A0A511V475"/>
<sequence length="71" mass="8068">MCKVRVTPGSFVSPPQEKEKRMIGEEHLACGMRLACQARVQGEAQVELAESRLASVVRTQLEKQRQERGEW</sequence>
<protein>
    <recommendedName>
        <fullName evidence="3">Ferredoxin</fullName>
    </recommendedName>
</protein>
<organism evidence="1 2">
    <name type="scientific">Aneurinibacillus danicus</name>
    <dbReference type="NCBI Taxonomy" id="267746"/>
    <lineage>
        <taxon>Bacteria</taxon>
        <taxon>Bacillati</taxon>
        <taxon>Bacillota</taxon>
        <taxon>Bacilli</taxon>
        <taxon>Bacillales</taxon>
        <taxon>Paenibacillaceae</taxon>
        <taxon>Aneurinibacillus group</taxon>
        <taxon>Aneurinibacillus</taxon>
    </lineage>
</organism>
<evidence type="ECO:0008006" key="3">
    <source>
        <dbReference type="Google" id="ProtNLM"/>
    </source>
</evidence>
<dbReference type="InterPro" id="IPR012675">
    <property type="entry name" value="Beta-grasp_dom_sf"/>
</dbReference>
<reference evidence="1 2" key="1">
    <citation type="submission" date="2019-07" db="EMBL/GenBank/DDBJ databases">
        <title>Whole genome shotgun sequence of Aneurinibacillus danicus NBRC 102444.</title>
        <authorList>
            <person name="Hosoyama A."/>
            <person name="Uohara A."/>
            <person name="Ohji S."/>
            <person name="Ichikawa N."/>
        </authorList>
    </citation>
    <scope>NUCLEOTIDE SEQUENCE [LARGE SCALE GENOMIC DNA]</scope>
    <source>
        <strain evidence="1 2">NBRC 102444</strain>
    </source>
</reference>
<evidence type="ECO:0000313" key="2">
    <source>
        <dbReference type="Proteomes" id="UP000321157"/>
    </source>
</evidence>
<dbReference type="EMBL" id="BJXX01000052">
    <property type="protein sequence ID" value="GEN33707.1"/>
    <property type="molecule type" value="Genomic_DNA"/>
</dbReference>
<keyword evidence="2" id="KW-1185">Reference proteome</keyword>
<proteinExistence type="predicted"/>
<comment type="caution">
    <text evidence="1">The sequence shown here is derived from an EMBL/GenBank/DDBJ whole genome shotgun (WGS) entry which is preliminary data.</text>
</comment>
<gene>
    <name evidence="1" type="ORF">ADA01nite_11670</name>
</gene>
<dbReference type="Gene3D" id="3.10.20.30">
    <property type="match status" value="1"/>
</dbReference>
<dbReference type="InterPro" id="IPR036010">
    <property type="entry name" value="2Fe-2S_ferredoxin-like_sf"/>
</dbReference>
<evidence type="ECO:0000313" key="1">
    <source>
        <dbReference type="EMBL" id="GEN33707.1"/>
    </source>
</evidence>
<name>A0A511V475_9BACL</name>
<dbReference type="GO" id="GO:0051536">
    <property type="term" value="F:iron-sulfur cluster binding"/>
    <property type="evidence" value="ECO:0007669"/>
    <property type="project" value="InterPro"/>
</dbReference>
<dbReference type="SUPFAM" id="SSF54292">
    <property type="entry name" value="2Fe-2S ferredoxin-like"/>
    <property type="match status" value="1"/>
</dbReference>